<dbReference type="AlphaFoldDB" id="A0AAC9LFA6"/>
<dbReference type="InterPro" id="IPR006119">
    <property type="entry name" value="Resolv_N"/>
</dbReference>
<evidence type="ECO:0000256" key="1">
    <source>
        <dbReference type="SAM" id="MobiDB-lite"/>
    </source>
</evidence>
<dbReference type="GO" id="GO:0003677">
    <property type="term" value="F:DNA binding"/>
    <property type="evidence" value="ECO:0007669"/>
    <property type="project" value="InterPro"/>
</dbReference>
<dbReference type="InterPro" id="IPR036162">
    <property type="entry name" value="Resolvase-like_N_sf"/>
</dbReference>
<evidence type="ECO:0000313" key="3">
    <source>
        <dbReference type="EMBL" id="APU15250.1"/>
    </source>
</evidence>
<name>A0AAC9LFA6_9PSEU</name>
<dbReference type="Pfam" id="PF00239">
    <property type="entry name" value="Resolvase"/>
    <property type="match status" value="1"/>
</dbReference>
<dbReference type="RefSeq" id="WP_198042728.1">
    <property type="nucleotide sequence ID" value="NZ_CP016076.1"/>
</dbReference>
<protein>
    <recommendedName>
        <fullName evidence="2">Resolvase/invertase-type recombinase catalytic domain-containing protein</fullName>
    </recommendedName>
</protein>
<dbReference type="Proteomes" id="UP000185511">
    <property type="component" value="Chromosome"/>
</dbReference>
<feature type="domain" description="Resolvase/invertase-type recombinase catalytic" evidence="2">
    <location>
        <begin position="35"/>
        <end position="126"/>
    </location>
</feature>
<evidence type="ECO:0000259" key="2">
    <source>
        <dbReference type="Pfam" id="PF00239"/>
    </source>
</evidence>
<feature type="region of interest" description="Disordered" evidence="1">
    <location>
        <begin position="1"/>
        <end position="24"/>
    </location>
</feature>
<dbReference type="GO" id="GO:0000150">
    <property type="term" value="F:DNA strand exchange activity"/>
    <property type="evidence" value="ECO:0007669"/>
    <property type="project" value="InterPro"/>
</dbReference>
<organism evidence="3 4">
    <name type="scientific">Actinoalloteichus fjordicus</name>
    <dbReference type="NCBI Taxonomy" id="1612552"/>
    <lineage>
        <taxon>Bacteria</taxon>
        <taxon>Bacillati</taxon>
        <taxon>Actinomycetota</taxon>
        <taxon>Actinomycetes</taxon>
        <taxon>Pseudonocardiales</taxon>
        <taxon>Pseudonocardiaceae</taxon>
        <taxon>Actinoalloteichus</taxon>
    </lineage>
</organism>
<proteinExistence type="predicted"/>
<keyword evidence="4" id="KW-1185">Reference proteome</keyword>
<sequence length="136" mass="14866">MPDDTGRAGDAGNPEMPVASPVVHSTSNSFERPLLGYLRVSFSASSREVENLRRKVADFAQREAFTLVRVYVDRDRTQSAGFSSLVKALSDGEAHHVVVPALQHLAFMASARLLMKEMLEIQTGAHVLVMYSGCSD</sequence>
<accession>A0AAC9LFA6</accession>
<dbReference type="KEGG" id="acad:UA74_16010"/>
<gene>
    <name evidence="3" type="ORF">UA74_16010</name>
</gene>
<reference evidence="4" key="1">
    <citation type="submission" date="2016-06" db="EMBL/GenBank/DDBJ databases">
        <title>Complete genome sequence of Actinoalloteichus fjordicus DSM 46855 (=ADI127-17), type strain of the new species Actinoalloteichus fjordicus.</title>
        <authorList>
            <person name="Ruckert C."/>
            <person name="Nouioui I."/>
            <person name="Willmese J."/>
            <person name="van Wezel G."/>
            <person name="Klenk H.-P."/>
            <person name="Kalinowski J."/>
            <person name="Zotchev S.B."/>
        </authorList>
    </citation>
    <scope>NUCLEOTIDE SEQUENCE [LARGE SCALE GENOMIC DNA]</scope>
    <source>
        <strain evidence="4">ADI127-7</strain>
    </source>
</reference>
<dbReference type="EMBL" id="CP016076">
    <property type="protein sequence ID" value="APU15250.1"/>
    <property type="molecule type" value="Genomic_DNA"/>
</dbReference>
<dbReference type="Gene3D" id="3.40.50.1390">
    <property type="entry name" value="Resolvase, N-terminal catalytic domain"/>
    <property type="match status" value="1"/>
</dbReference>
<evidence type="ECO:0000313" key="4">
    <source>
        <dbReference type="Proteomes" id="UP000185511"/>
    </source>
</evidence>